<dbReference type="EMBL" id="JBHSDC010000002">
    <property type="protein sequence ID" value="MFC4230765.1"/>
    <property type="molecule type" value="Genomic_DNA"/>
</dbReference>
<keyword evidence="2" id="KW-1185">Reference proteome</keyword>
<accession>A0ABV8PU37</accession>
<reference evidence="2" key="1">
    <citation type="journal article" date="2019" name="Int. J. Syst. Evol. Microbiol.">
        <title>The Global Catalogue of Microorganisms (GCM) 10K type strain sequencing project: providing services to taxonomists for standard genome sequencing and annotation.</title>
        <authorList>
            <consortium name="The Broad Institute Genomics Platform"/>
            <consortium name="The Broad Institute Genome Sequencing Center for Infectious Disease"/>
            <person name="Wu L."/>
            <person name="Ma J."/>
        </authorList>
    </citation>
    <scope>NUCLEOTIDE SEQUENCE [LARGE SCALE GENOMIC DNA]</scope>
    <source>
        <strain evidence="2">CECT 8010</strain>
    </source>
</reference>
<organism evidence="1 2">
    <name type="scientific">Parasediminibacterium paludis</name>
    <dbReference type="NCBI Taxonomy" id="908966"/>
    <lineage>
        <taxon>Bacteria</taxon>
        <taxon>Pseudomonadati</taxon>
        <taxon>Bacteroidota</taxon>
        <taxon>Chitinophagia</taxon>
        <taxon>Chitinophagales</taxon>
        <taxon>Chitinophagaceae</taxon>
        <taxon>Parasediminibacterium</taxon>
    </lineage>
</organism>
<gene>
    <name evidence="1" type="ORF">ACFOW1_02610</name>
</gene>
<evidence type="ECO:0000313" key="1">
    <source>
        <dbReference type="EMBL" id="MFC4230765.1"/>
    </source>
</evidence>
<evidence type="ECO:0000313" key="2">
    <source>
        <dbReference type="Proteomes" id="UP001595906"/>
    </source>
</evidence>
<sequence>MPTKVETRLYSMADADLKQRADSLKATIKRDLTDFAKRNITATQVTAYEALIDTFDDASTDEELLGEVMVATDAKNVIAENTRKAIRAIRGMADTAYNGKGKYRIFAFEELTKLTDADLYKLAKRVVRVGGKLFTDLAAQGLTQVQLTELDTLAKSFDTAIDAVEEAIENRDLETQDRILKGNTLWQEMLRLAAIGKSLYEDTNEAKFNDYVLVGGSSNPPAPQPAG</sequence>
<comment type="caution">
    <text evidence="1">The sequence shown here is derived from an EMBL/GenBank/DDBJ whole genome shotgun (WGS) entry which is preliminary data.</text>
</comment>
<protein>
    <submittedName>
        <fullName evidence="1">Uncharacterized protein</fullName>
    </submittedName>
</protein>
<dbReference type="Proteomes" id="UP001595906">
    <property type="component" value="Unassembled WGS sequence"/>
</dbReference>
<name>A0ABV8PU37_9BACT</name>
<proteinExistence type="predicted"/>
<dbReference type="RefSeq" id="WP_379012148.1">
    <property type="nucleotide sequence ID" value="NZ_JBHSDC010000002.1"/>
</dbReference>